<evidence type="ECO:0000256" key="1">
    <source>
        <dbReference type="SAM" id="SignalP"/>
    </source>
</evidence>
<reference evidence="3" key="1">
    <citation type="submission" date="2009-07" db="EMBL/GenBank/DDBJ databases">
        <title>Complete sequence of chromosome of Methylovorus sp. SIP3-4.</title>
        <authorList>
            <person name="Lucas S."/>
            <person name="Copeland A."/>
            <person name="Lapidus A."/>
            <person name="Glavina del Rio T."/>
            <person name="Tice H."/>
            <person name="Bruce D."/>
            <person name="Goodwin L."/>
            <person name="Pitluck S."/>
            <person name="Clum A."/>
            <person name="Larimer F."/>
            <person name="Land M."/>
            <person name="Hauser L."/>
            <person name="Kyrpides N."/>
            <person name="Mikhailova N."/>
            <person name="Kayluzhnaya M."/>
            <person name="Chistoserdova L."/>
        </authorList>
    </citation>
    <scope>NUCLEOTIDE SEQUENCE [LARGE SCALE GENOMIC DNA]</scope>
    <source>
        <strain evidence="3">SIP3-4</strain>
    </source>
</reference>
<evidence type="ECO:0000313" key="2">
    <source>
        <dbReference type="EMBL" id="ACT50607.1"/>
    </source>
</evidence>
<feature type="signal peptide" evidence="1">
    <location>
        <begin position="1"/>
        <end position="19"/>
    </location>
</feature>
<dbReference type="HOGENOM" id="CLU_1254721_0_0_4"/>
<accession>C6XDI2</accession>
<keyword evidence="3" id="KW-1185">Reference proteome</keyword>
<protein>
    <recommendedName>
        <fullName evidence="4">Secreted protein</fullName>
    </recommendedName>
</protein>
<sequence precursor="true">MKKLLYLLTLLSVSFPAIANDYIPTIRVETNLGEGCHIAATLPKGERSRMGGLLQQRLGGFRVEPLPASWKSNMGEMYFSLRCLDVNDPDVSGPRVPIKYDPVSDHWVKDMSEWIAKAKQLPDKYDREFELADINARDAFEVNAVNSKGWVMTQKDITGEENGRRHSLMFCLVRPPKALCGDGVTGYLIDPKSHLTKRALEIIRTIEFLPDVPAVGQ</sequence>
<dbReference type="eggNOG" id="ENOG502ZPMU">
    <property type="taxonomic scope" value="Bacteria"/>
</dbReference>
<keyword evidence="1" id="KW-0732">Signal</keyword>
<dbReference type="OrthoDB" id="6545863at2"/>
<dbReference type="RefSeq" id="WP_015830073.1">
    <property type="nucleotide sequence ID" value="NC_012969.1"/>
</dbReference>
<reference evidence="2 3" key="2">
    <citation type="journal article" date="2011" name="J. Bacteriol.">
        <title>Genomes of three methylotrophs from a single niche uncover genetic and metabolic divergence of Methylophilaceae.</title>
        <authorList>
            <person name="Lapidus A."/>
            <person name="Clum A."/>
            <person name="Labutti K."/>
            <person name="Kaluzhnaya M.G."/>
            <person name="Lim S."/>
            <person name="Beck D.A."/>
            <person name="Glavina Del Rio T."/>
            <person name="Nolan M."/>
            <person name="Mavromatis K."/>
            <person name="Huntemann M."/>
            <person name="Lucas S."/>
            <person name="Lidstrom M.E."/>
            <person name="Ivanova N."/>
            <person name="Chistoserdova L."/>
        </authorList>
    </citation>
    <scope>NUCLEOTIDE SEQUENCE [LARGE SCALE GENOMIC DNA]</scope>
    <source>
        <strain evidence="2 3">SIP3-4</strain>
    </source>
</reference>
<gene>
    <name evidence="2" type="ordered locus">Msip34_1362</name>
</gene>
<dbReference type="AlphaFoldDB" id="C6XDI2"/>
<name>C6XDI2_METGS</name>
<organism evidence="2 3">
    <name type="scientific">Methylovorus glucosotrophus (strain SIP3-4)</name>
    <dbReference type="NCBI Taxonomy" id="582744"/>
    <lineage>
        <taxon>Bacteria</taxon>
        <taxon>Pseudomonadati</taxon>
        <taxon>Pseudomonadota</taxon>
        <taxon>Betaproteobacteria</taxon>
        <taxon>Nitrosomonadales</taxon>
        <taxon>Methylophilaceae</taxon>
        <taxon>Methylovorus</taxon>
    </lineage>
</organism>
<dbReference type="Proteomes" id="UP000002743">
    <property type="component" value="Chromosome"/>
</dbReference>
<evidence type="ECO:0008006" key="4">
    <source>
        <dbReference type="Google" id="ProtNLM"/>
    </source>
</evidence>
<dbReference type="EMBL" id="CP001674">
    <property type="protein sequence ID" value="ACT50607.1"/>
    <property type="molecule type" value="Genomic_DNA"/>
</dbReference>
<feature type="chain" id="PRO_5002972674" description="Secreted protein" evidence="1">
    <location>
        <begin position="20"/>
        <end position="217"/>
    </location>
</feature>
<evidence type="ECO:0000313" key="3">
    <source>
        <dbReference type="Proteomes" id="UP000002743"/>
    </source>
</evidence>
<proteinExistence type="predicted"/>
<dbReference type="KEGG" id="mei:Msip34_1362"/>
<dbReference type="STRING" id="582744.Msip34_1362"/>